<dbReference type="PANTHER" id="PTHR43706:SF9">
    <property type="entry name" value="TYPE II NADH:QUINONE OXIDOREDUCTASE"/>
    <property type="match status" value="1"/>
</dbReference>
<keyword evidence="3" id="KW-0274">FAD</keyword>
<dbReference type="KEGG" id="simp:C6571_14700"/>
<evidence type="ECO:0000313" key="7">
    <source>
        <dbReference type="EMBL" id="AVO42374.1"/>
    </source>
</evidence>
<accession>A0A2S0N2J5</accession>
<keyword evidence="8" id="KW-1185">Reference proteome</keyword>
<keyword evidence="5" id="KW-0520">NAD</keyword>
<dbReference type="InterPro" id="IPR036188">
    <property type="entry name" value="FAD/NAD-bd_sf"/>
</dbReference>
<sequence>MNALSLFSRRLRSTDRAQRHRVVIVGGGAAGLELATKLGRSAEFEVTLIDKARSHIWKPKLHEIAAGSMDVGGHEVGFLAHARNNGFAYRMGEMTGLNRESREVSIAPFVDSDGEEITPARTFGYDTLVLAVGSQSNDFGTPGVKEHALKLECTCDAAKFNRKLLNACFREQSRQSQSGQVRRLRICIIGAGATGVELAAELLRTGREVLGHGHTPSSVGSDALEVHVVEATDRVLSALPPRLSEAAHRLLTDQGVQVHVSAKVSAVTCTAVQLSDGSSIPSDITVWAAGVRAPSFLKTLAGLETNHLNQLVVQPSLQTTLDPSIFAMGDCAACPIPGGHGVVPPRAQAAHQQAAFLALNLPLHLQGQAIPPYKYRDFGSLISLGKFSTIGSLMGGLVGRSMFIEGLFAKTMYWLMYKSHEVTLHGWRRVTLQTLARCLMPSGGSRIKLH</sequence>
<dbReference type="Proteomes" id="UP000239326">
    <property type="component" value="Chromosome"/>
</dbReference>
<organism evidence="7 8">
    <name type="scientific">Simplicispira suum</name>
    <dbReference type="NCBI Taxonomy" id="2109915"/>
    <lineage>
        <taxon>Bacteria</taxon>
        <taxon>Pseudomonadati</taxon>
        <taxon>Pseudomonadota</taxon>
        <taxon>Betaproteobacteria</taxon>
        <taxon>Burkholderiales</taxon>
        <taxon>Comamonadaceae</taxon>
        <taxon>Simplicispira</taxon>
    </lineage>
</organism>
<dbReference type="SUPFAM" id="SSF51905">
    <property type="entry name" value="FAD/NAD(P)-binding domain"/>
    <property type="match status" value="1"/>
</dbReference>
<dbReference type="RefSeq" id="WP_106447351.1">
    <property type="nucleotide sequence ID" value="NZ_CP027669.1"/>
</dbReference>
<evidence type="ECO:0000256" key="1">
    <source>
        <dbReference type="ARBA" id="ARBA00005272"/>
    </source>
</evidence>
<protein>
    <submittedName>
        <fullName evidence="7">FAD-dependent oxidoreductase</fullName>
    </submittedName>
</protein>
<evidence type="ECO:0000313" key="8">
    <source>
        <dbReference type="Proteomes" id="UP000239326"/>
    </source>
</evidence>
<keyword evidence="2" id="KW-0285">Flavoprotein</keyword>
<comment type="similarity">
    <text evidence="1">Belongs to the NADH dehydrogenase family.</text>
</comment>
<evidence type="ECO:0000256" key="5">
    <source>
        <dbReference type="ARBA" id="ARBA00023027"/>
    </source>
</evidence>
<dbReference type="InterPro" id="IPR045024">
    <property type="entry name" value="NDH-2"/>
</dbReference>
<dbReference type="Gene3D" id="3.50.50.100">
    <property type="match status" value="1"/>
</dbReference>
<dbReference type="PRINTS" id="PR00411">
    <property type="entry name" value="PNDRDTASEI"/>
</dbReference>
<evidence type="ECO:0000256" key="4">
    <source>
        <dbReference type="ARBA" id="ARBA00023002"/>
    </source>
</evidence>
<name>A0A2S0N2J5_9BURK</name>
<reference evidence="7 8" key="1">
    <citation type="submission" date="2018-03" db="EMBL/GenBank/DDBJ databases">
        <title>Genome sequencing of Simplicispira sp.</title>
        <authorList>
            <person name="Kim S.-J."/>
            <person name="Heo J."/>
            <person name="Kwon S.-W."/>
        </authorList>
    </citation>
    <scope>NUCLEOTIDE SEQUENCE [LARGE SCALE GENOMIC DNA]</scope>
    <source>
        <strain evidence="7 8">SC1-8</strain>
    </source>
</reference>
<evidence type="ECO:0000256" key="3">
    <source>
        <dbReference type="ARBA" id="ARBA00022827"/>
    </source>
</evidence>
<dbReference type="EMBL" id="CP027669">
    <property type="protein sequence ID" value="AVO42374.1"/>
    <property type="molecule type" value="Genomic_DNA"/>
</dbReference>
<feature type="domain" description="FAD/NAD(P)-binding" evidence="6">
    <location>
        <begin position="21"/>
        <end position="354"/>
    </location>
</feature>
<dbReference type="GO" id="GO:0008137">
    <property type="term" value="F:NADH dehydrogenase (ubiquinone) activity"/>
    <property type="evidence" value="ECO:0007669"/>
    <property type="project" value="TreeGrafter"/>
</dbReference>
<dbReference type="OrthoDB" id="9781621at2"/>
<proteinExistence type="inferred from homology"/>
<keyword evidence="4" id="KW-0560">Oxidoreductase</keyword>
<gene>
    <name evidence="7" type="ORF">C6571_14700</name>
</gene>
<dbReference type="GO" id="GO:0003954">
    <property type="term" value="F:NADH dehydrogenase activity"/>
    <property type="evidence" value="ECO:0007669"/>
    <property type="project" value="InterPro"/>
</dbReference>
<evidence type="ECO:0000259" key="6">
    <source>
        <dbReference type="Pfam" id="PF07992"/>
    </source>
</evidence>
<evidence type="ECO:0000256" key="2">
    <source>
        <dbReference type="ARBA" id="ARBA00022630"/>
    </source>
</evidence>
<dbReference type="PANTHER" id="PTHR43706">
    <property type="entry name" value="NADH DEHYDROGENASE"/>
    <property type="match status" value="1"/>
</dbReference>
<dbReference type="InterPro" id="IPR023753">
    <property type="entry name" value="FAD/NAD-binding_dom"/>
</dbReference>
<dbReference type="PRINTS" id="PR00368">
    <property type="entry name" value="FADPNR"/>
</dbReference>
<dbReference type="Pfam" id="PF07992">
    <property type="entry name" value="Pyr_redox_2"/>
    <property type="match status" value="1"/>
</dbReference>
<dbReference type="AlphaFoldDB" id="A0A2S0N2J5"/>